<keyword evidence="1" id="KW-0175">Coiled coil</keyword>
<evidence type="ECO:0000256" key="2">
    <source>
        <dbReference type="SAM" id="MobiDB-lite"/>
    </source>
</evidence>
<proteinExistence type="predicted"/>
<reference evidence="3" key="1">
    <citation type="journal article" date="2020" name="bioRxiv">
        <title>Comparative genomics of Chlamydomonas.</title>
        <authorList>
            <person name="Craig R.J."/>
            <person name="Hasan A.R."/>
            <person name="Ness R.W."/>
            <person name="Keightley P.D."/>
        </authorList>
    </citation>
    <scope>NUCLEOTIDE SEQUENCE</scope>
    <source>
        <strain evidence="3">CCAP 11/70</strain>
    </source>
</reference>
<feature type="compositionally biased region" description="Low complexity" evidence="2">
    <location>
        <begin position="323"/>
        <end position="334"/>
    </location>
</feature>
<accession>A0A835Y3W8</accession>
<feature type="coiled-coil region" evidence="1">
    <location>
        <begin position="1236"/>
        <end position="1285"/>
    </location>
</feature>
<feature type="compositionally biased region" description="Basic and acidic residues" evidence="2">
    <location>
        <begin position="681"/>
        <end position="697"/>
    </location>
</feature>
<feature type="region of interest" description="Disordered" evidence="2">
    <location>
        <begin position="499"/>
        <end position="544"/>
    </location>
</feature>
<protein>
    <submittedName>
        <fullName evidence="3">Uncharacterized protein</fullName>
    </submittedName>
</protein>
<name>A0A835Y3W8_9CHLO</name>
<dbReference type="PRINTS" id="PR01217">
    <property type="entry name" value="PRICHEXTENSN"/>
</dbReference>
<organism evidence="3 4">
    <name type="scientific">Edaphochlamys debaryana</name>
    <dbReference type="NCBI Taxonomy" id="47281"/>
    <lineage>
        <taxon>Eukaryota</taxon>
        <taxon>Viridiplantae</taxon>
        <taxon>Chlorophyta</taxon>
        <taxon>core chlorophytes</taxon>
        <taxon>Chlorophyceae</taxon>
        <taxon>CS clade</taxon>
        <taxon>Chlamydomonadales</taxon>
        <taxon>Chlamydomonadales incertae sedis</taxon>
        <taxon>Edaphochlamys</taxon>
    </lineage>
</organism>
<evidence type="ECO:0000256" key="1">
    <source>
        <dbReference type="SAM" id="Coils"/>
    </source>
</evidence>
<feature type="compositionally biased region" description="Low complexity" evidence="2">
    <location>
        <begin position="266"/>
        <end position="278"/>
    </location>
</feature>
<sequence length="1313" mass="136185">MTGLLPRAATQAAALHGPARPATLTATTGSAATVGARRAAGQLLGLEPSQLPRSGSTRAGDVASDQPLSLENVAHGEAYVSRASLQEALGCGDEVPLPPRLTLLEDQQAGGGRGDGRSWEASLEQQPGPTVRIFDLGPLYKDLRPQAGHHLILRPTAPPTPTACRVSLWCLDAAVAAPRPSAQPRRTLVRAQLLVLPGPTELPPALAGLLQPFLSASASAAPSLSVLLGCEGDAAGDPGRAVQLTLSRVNDRLFIKDLAAALQDSPAAAAKPKQPGAGNQAGASTSAARRKQPVQRAVEDRPAKRRQGQAAPRKDGASRKRSGGAAAAGPSGPRQLRQRVAEPELAAAMEEEGADGADGAGAVVAIRDRKMALRKNDFPWMGDFLSGRAKALEVTLSCEGGPCDFGDQQARLTIRPIGADDTSSEFKFSGLEKDLKQVVPSGWDLRRSTLKLTTLCRKKGRLRGVLRQHASADAALRAAEEASQAAAGAAAAEAAAVDGGGPVATLGPAGRKRANEGGPSPPQRRQRTARPAAPAGAGLDVGPAGPHDIKMTVKNGNAWVSPDQVDQLFWDQPGESSHVQLIAELPGSGTRTIEAKLKSGPEHVRLRLQRTESGQVVLTVPSQAALGPSGIGEEGAGLGLTGDAGAEEADDEAEPGGEAEDERGNGEEEQEEGLAGRSRGRSAEHTGTRAQEVDREGLPLPDAPVTAALRDADAGQAGQQDAGTAAHLRQAEAERIAAASRTLAPSRLPVPPGNPINGRALVHRDPRGMVAQQRMAGPLTSSLSPPPQQIPLVQQVPAGVDGPHEHLPRHTSPQQQALVDDGRPALADTSGGRRADGRGAASDGADANTTVVQLVAPPPPPFPQAPAGLAMPPPVIRPPAAAGLTVPGPHPLQPFQPPPPPPPLQHQTPQPPPPPLQHQTPQPPLPPLQQQPQPPPPPLQHQTPPPPPPPLQHQTPQPPLPPLQQQPQPPPPPLQHQTPQPPPPPLQQQPQPPPPPLQHQTPQPPPPPLQHQTPQPPPPPLQQQPQPPPPPLQHQTPQPPPPPLQHQTPQPPPPPLQQQPQPPPPPLQHQTPQPPPPPLQQQTPQPRATHAQAPSQTQPPAPPQRVEPAHGPAVEAAAVDGTGTEVPAVPTGDGSGSEHRSNGRPAPVPGGQVPVPPPLHRPTSRKGTLKRALAQAEQDEVEIARLTAALADSEKARIAAEAAAVAAEAARVAAAEAQVAAESKLRSEREAWAAERQQIQEALATSNARAIELRAELEATRSEDAAAARAVADKTEEAANAAEDAAVKWRAAAVAAQAEADRLAAQAAQGVAV</sequence>
<dbReference type="EMBL" id="JAEHOE010000024">
    <property type="protein sequence ID" value="KAG2495496.1"/>
    <property type="molecule type" value="Genomic_DNA"/>
</dbReference>
<comment type="caution">
    <text evidence="3">The sequence shown here is derived from an EMBL/GenBank/DDBJ whole genome shotgun (WGS) entry which is preliminary data.</text>
</comment>
<feature type="region of interest" description="Disordered" evidence="2">
    <location>
        <begin position="266"/>
        <end position="338"/>
    </location>
</feature>
<feature type="compositionally biased region" description="Low complexity" evidence="2">
    <location>
        <begin position="1080"/>
        <end position="1096"/>
    </location>
</feature>
<dbReference type="Proteomes" id="UP000612055">
    <property type="component" value="Unassembled WGS sequence"/>
</dbReference>
<feature type="region of interest" description="Disordered" evidence="2">
    <location>
        <begin position="105"/>
        <end position="124"/>
    </location>
</feature>
<feature type="region of interest" description="Disordered" evidence="2">
    <location>
        <begin position="43"/>
        <end position="67"/>
    </location>
</feature>
<feature type="compositionally biased region" description="Acidic residues" evidence="2">
    <location>
        <begin position="645"/>
        <end position="672"/>
    </location>
</feature>
<keyword evidence="4" id="KW-1185">Reference proteome</keyword>
<feature type="compositionally biased region" description="Gly residues" evidence="2">
    <location>
        <begin position="629"/>
        <end position="642"/>
    </location>
</feature>
<feature type="compositionally biased region" description="Low complexity" evidence="2">
    <location>
        <begin position="838"/>
        <end position="847"/>
    </location>
</feature>
<feature type="compositionally biased region" description="Pro residues" evidence="2">
    <location>
        <begin position="888"/>
        <end position="1079"/>
    </location>
</feature>
<evidence type="ECO:0000313" key="4">
    <source>
        <dbReference type="Proteomes" id="UP000612055"/>
    </source>
</evidence>
<feature type="region of interest" description="Disordered" evidence="2">
    <location>
        <begin position="625"/>
        <end position="702"/>
    </location>
</feature>
<evidence type="ECO:0000313" key="3">
    <source>
        <dbReference type="EMBL" id="KAG2495496.1"/>
    </source>
</evidence>
<feature type="compositionally biased region" description="Low complexity" evidence="2">
    <location>
        <begin position="1143"/>
        <end position="1153"/>
    </location>
</feature>
<feature type="region of interest" description="Disordered" evidence="2">
    <location>
        <begin position="798"/>
        <end position="1173"/>
    </location>
</feature>
<gene>
    <name evidence="3" type="ORF">HYH03_006440</name>
</gene>